<dbReference type="CTD" id="9824684"/>
<protein>
    <submittedName>
        <fullName evidence="2">Uncharacterized protein</fullName>
    </submittedName>
</protein>
<keyword evidence="3" id="KW-1185">Reference proteome</keyword>
<gene>
    <name evidence="2" type="ORF">CRE_22995</name>
</gene>
<name>E3N4D6_CAERE</name>
<dbReference type="Proteomes" id="UP000008281">
    <property type="component" value="Unassembled WGS sequence"/>
</dbReference>
<dbReference type="KEGG" id="crq:GCK72_022434"/>
<reference evidence="2" key="1">
    <citation type="submission" date="2007-07" db="EMBL/GenBank/DDBJ databases">
        <title>PCAP assembly of the Caenorhabditis remanei genome.</title>
        <authorList>
            <consortium name="The Caenorhabditis remanei Sequencing Consortium"/>
            <person name="Wilson R.K."/>
        </authorList>
    </citation>
    <scope>NUCLEOTIDE SEQUENCE [LARGE SCALE GENOMIC DNA]</scope>
    <source>
        <strain evidence="2">PB4641</strain>
    </source>
</reference>
<dbReference type="RefSeq" id="XP_003096709.2">
    <property type="nucleotide sequence ID" value="XM_003096661.2"/>
</dbReference>
<organism evidence="3">
    <name type="scientific">Caenorhabditis remanei</name>
    <name type="common">Caenorhabditis vulgaris</name>
    <dbReference type="NCBI Taxonomy" id="31234"/>
    <lineage>
        <taxon>Eukaryota</taxon>
        <taxon>Metazoa</taxon>
        <taxon>Ecdysozoa</taxon>
        <taxon>Nematoda</taxon>
        <taxon>Chromadorea</taxon>
        <taxon>Rhabditida</taxon>
        <taxon>Rhabditina</taxon>
        <taxon>Rhabditomorpha</taxon>
        <taxon>Rhabditoidea</taxon>
        <taxon>Rhabditidae</taxon>
        <taxon>Peloderinae</taxon>
        <taxon>Caenorhabditis</taxon>
    </lineage>
</organism>
<evidence type="ECO:0000256" key="1">
    <source>
        <dbReference type="SAM" id="MobiDB-lite"/>
    </source>
</evidence>
<feature type="compositionally biased region" description="Basic and acidic residues" evidence="1">
    <location>
        <begin position="35"/>
        <end position="47"/>
    </location>
</feature>
<evidence type="ECO:0000313" key="3">
    <source>
        <dbReference type="Proteomes" id="UP000008281"/>
    </source>
</evidence>
<sequence>MEPTEPKPMAPVTMEKVEKTQKSWLWTKISTFFSGEKKNGTIKRSVEVQEDEEEDVEPQSKRSRGPGGPGER</sequence>
<accession>E3N4D6</accession>
<dbReference type="GeneID" id="9824684"/>
<evidence type="ECO:0000313" key="2">
    <source>
        <dbReference type="EMBL" id="EFO85475.1"/>
    </source>
</evidence>
<feature type="region of interest" description="Disordered" evidence="1">
    <location>
        <begin position="35"/>
        <end position="72"/>
    </location>
</feature>
<proteinExistence type="predicted"/>
<dbReference type="AlphaFoldDB" id="E3N4D6"/>
<dbReference type="HOGENOM" id="CLU_2724624_0_0_1"/>
<dbReference type="EMBL" id="DS268525">
    <property type="protein sequence ID" value="EFO85475.1"/>
    <property type="molecule type" value="Genomic_DNA"/>
</dbReference>
<feature type="compositionally biased region" description="Acidic residues" evidence="1">
    <location>
        <begin position="48"/>
        <end position="57"/>
    </location>
</feature>
<dbReference type="InParanoid" id="E3N4D6"/>